<dbReference type="Pfam" id="PF19054">
    <property type="entry name" value="DUF5753"/>
    <property type="match status" value="1"/>
</dbReference>
<dbReference type="PROSITE" id="PS50943">
    <property type="entry name" value="HTH_CROC1"/>
    <property type="match status" value="1"/>
</dbReference>
<dbReference type="InterPro" id="IPR001387">
    <property type="entry name" value="Cro/C1-type_HTH"/>
</dbReference>
<evidence type="ECO:0000313" key="3">
    <source>
        <dbReference type="Proteomes" id="UP000053260"/>
    </source>
</evidence>
<protein>
    <submittedName>
        <fullName evidence="2">DNA-binding protein</fullName>
    </submittedName>
</protein>
<sequence length="283" mass="31912">MPPRSNPTYRQERLGAELRKMRERAGITARAAAAMLSSSPMHQSHVETGRSGISEDRIRRLARHCACDDSAYIDALVAMTLERGKGWWEEYRGVIVPVGLNLAELEHHAVRIQTFQMAHVPGLLQTEEHMRAAFRYASPELTPQDLEAYVAFRLRRQHIITDSPATPYEAIIHEAALRILVGGRKTAHAQLERILERSELDHVTVRVLPFAAEDFAGAGHSMYYVHGPAPQLDTVQAETGHGSVFFDAEPLLKQHRKRYDRLTGSALKPAESRDFITHMLQEL</sequence>
<dbReference type="AlphaFoldDB" id="A0A101UX29"/>
<dbReference type="SUPFAM" id="SSF47413">
    <property type="entry name" value="lambda repressor-like DNA-binding domains"/>
    <property type="match status" value="1"/>
</dbReference>
<dbReference type="Pfam" id="PF13560">
    <property type="entry name" value="HTH_31"/>
    <property type="match status" value="1"/>
</dbReference>
<name>A0A101UX29_9ACTN</name>
<evidence type="ECO:0000259" key="1">
    <source>
        <dbReference type="PROSITE" id="PS50943"/>
    </source>
</evidence>
<dbReference type="EMBL" id="LMXB01000064">
    <property type="protein sequence ID" value="KUO18459.1"/>
    <property type="molecule type" value="Genomic_DNA"/>
</dbReference>
<comment type="caution">
    <text evidence="2">The sequence shown here is derived from an EMBL/GenBank/DDBJ whole genome shotgun (WGS) entry which is preliminary data.</text>
</comment>
<dbReference type="OrthoDB" id="3462393at2"/>
<proteinExistence type="predicted"/>
<dbReference type="Proteomes" id="UP000053260">
    <property type="component" value="Unassembled WGS sequence"/>
</dbReference>
<keyword evidence="2" id="KW-0238">DNA-binding</keyword>
<evidence type="ECO:0000313" key="2">
    <source>
        <dbReference type="EMBL" id="KUO18459.1"/>
    </source>
</evidence>
<reference evidence="2 3" key="1">
    <citation type="submission" date="2015-10" db="EMBL/GenBank/DDBJ databases">
        <title>Draft genome sequence of Streptomyces sp. RV15, isolated from a marine sponge.</title>
        <authorList>
            <person name="Ruckert C."/>
            <person name="Abdelmohsen U.R."/>
            <person name="Winkler A."/>
            <person name="Hentschel U."/>
            <person name="Kalinowski J."/>
            <person name="Kampfer P."/>
            <person name="Glaeser S."/>
        </authorList>
    </citation>
    <scope>NUCLEOTIDE SEQUENCE [LARGE SCALE GENOMIC DNA]</scope>
    <source>
        <strain evidence="2 3">RV15</strain>
    </source>
</reference>
<dbReference type="InterPro" id="IPR043917">
    <property type="entry name" value="DUF5753"/>
</dbReference>
<organism evidence="2 3">
    <name type="scientific">Streptomyces dysideae</name>
    <dbReference type="NCBI Taxonomy" id="909626"/>
    <lineage>
        <taxon>Bacteria</taxon>
        <taxon>Bacillati</taxon>
        <taxon>Actinomycetota</taxon>
        <taxon>Actinomycetes</taxon>
        <taxon>Kitasatosporales</taxon>
        <taxon>Streptomycetaceae</taxon>
        <taxon>Streptomyces</taxon>
    </lineage>
</organism>
<feature type="domain" description="HTH cro/C1-type" evidence="1">
    <location>
        <begin position="18"/>
        <end position="73"/>
    </location>
</feature>
<dbReference type="Gene3D" id="1.10.260.40">
    <property type="entry name" value="lambda repressor-like DNA-binding domains"/>
    <property type="match status" value="1"/>
</dbReference>
<dbReference type="SMART" id="SM00530">
    <property type="entry name" value="HTH_XRE"/>
    <property type="match status" value="1"/>
</dbReference>
<dbReference type="GO" id="GO:0003677">
    <property type="term" value="F:DNA binding"/>
    <property type="evidence" value="ECO:0007669"/>
    <property type="project" value="UniProtKB-KW"/>
</dbReference>
<dbReference type="STRING" id="909626.AQJ91_24955"/>
<accession>A0A101UX29</accession>
<dbReference type="InterPro" id="IPR010982">
    <property type="entry name" value="Lambda_DNA-bd_dom_sf"/>
</dbReference>
<dbReference type="CDD" id="cd00093">
    <property type="entry name" value="HTH_XRE"/>
    <property type="match status" value="1"/>
</dbReference>
<gene>
    <name evidence="2" type="ORF">AQJ91_24955</name>
</gene>
<keyword evidence="3" id="KW-1185">Reference proteome</keyword>